<dbReference type="InterPro" id="IPR050487">
    <property type="entry name" value="FtsQ_DivIB"/>
</dbReference>
<dbReference type="GO" id="GO:0005886">
    <property type="term" value="C:plasma membrane"/>
    <property type="evidence" value="ECO:0007669"/>
    <property type="project" value="TreeGrafter"/>
</dbReference>
<sequence length="259" mass="27839">MRQTAQWTAAGARPRKRAGRWLVLAFFVFVAAVVFLESPLTRVRSLSVTGNRMTPAADVLSASGLDPGMSFWQVNGRSVENAIVHRLPLVQSVSVHTDYLSGRVTLAVQEKRLVAVLAAGGRFYDLLDDGMVFRVSPKTSGFADPIVTADGVLDARPGQVPANPYIPALCRALSADRLPDGVSEIHLDRFGVASVYLANGFVAQCPAGDLADRLSKMESAVTYFQSRGYAPGLIDMTGDPPYLYTPFPTSGQTGKEHAP</sequence>
<dbReference type="Pfam" id="PF08478">
    <property type="entry name" value="POTRA_1"/>
    <property type="match status" value="1"/>
</dbReference>
<dbReference type="EMBL" id="FPBV01000004">
    <property type="protein sequence ID" value="SFU57664.1"/>
    <property type="molecule type" value="Genomic_DNA"/>
</dbReference>
<dbReference type="RefSeq" id="WP_074950230.1">
    <property type="nucleotide sequence ID" value="NZ_FPBV01000004.1"/>
</dbReference>
<feature type="transmembrane region" description="Helical" evidence="8">
    <location>
        <begin position="21"/>
        <end position="40"/>
    </location>
</feature>
<keyword evidence="11" id="KW-1185">Reference proteome</keyword>
<evidence type="ECO:0000256" key="1">
    <source>
        <dbReference type="ARBA" id="ARBA00004370"/>
    </source>
</evidence>
<dbReference type="Proteomes" id="UP000183508">
    <property type="component" value="Unassembled WGS sequence"/>
</dbReference>
<keyword evidence="7" id="KW-0131">Cell cycle</keyword>
<gene>
    <name evidence="10" type="ORF">SAMN05421543_10477</name>
</gene>
<dbReference type="InterPro" id="IPR034746">
    <property type="entry name" value="POTRA"/>
</dbReference>
<keyword evidence="2" id="KW-1003">Cell membrane</keyword>
<evidence type="ECO:0000256" key="8">
    <source>
        <dbReference type="SAM" id="Phobius"/>
    </source>
</evidence>
<feature type="domain" description="POTRA" evidence="9">
    <location>
        <begin position="41"/>
        <end position="111"/>
    </location>
</feature>
<accession>A0A1I7HAD4</accession>
<organism evidence="10 11">
    <name type="scientific">Alicyclobacillus macrosporangiidus</name>
    <dbReference type="NCBI Taxonomy" id="392015"/>
    <lineage>
        <taxon>Bacteria</taxon>
        <taxon>Bacillati</taxon>
        <taxon>Bacillota</taxon>
        <taxon>Bacilli</taxon>
        <taxon>Bacillales</taxon>
        <taxon>Alicyclobacillaceae</taxon>
        <taxon>Alicyclobacillus</taxon>
    </lineage>
</organism>
<keyword evidence="4 8" id="KW-0812">Transmembrane</keyword>
<comment type="subcellular location">
    <subcellularLocation>
        <location evidence="1">Membrane</location>
    </subcellularLocation>
</comment>
<dbReference type="PANTHER" id="PTHR37820">
    <property type="entry name" value="CELL DIVISION PROTEIN DIVIB"/>
    <property type="match status" value="1"/>
</dbReference>
<dbReference type="AlphaFoldDB" id="A0A1I7HAD4"/>
<evidence type="ECO:0000256" key="3">
    <source>
        <dbReference type="ARBA" id="ARBA00022618"/>
    </source>
</evidence>
<proteinExistence type="predicted"/>
<dbReference type="STRING" id="392015.SAMN05421543_10477"/>
<keyword evidence="6 8" id="KW-0472">Membrane</keyword>
<evidence type="ECO:0000256" key="5">
    <source>
        <dbReference type="ARBA" id="ARBA00022989"/>
    </source>
</evidence>
<keyword evidence="3 10" id="KW-0132">Cell division</keyword>
<evidence type="ECO:0000313" key="10">
    <source>
        <dbReference type="EMBL" id="SFU57664.1"/>
    </source>
</evidence>
<protein>
    <submittedName>
        <fullName evidence="10">Cell division protein FtsQ</fullName>
    </submittedName>
</protein>
<evidence type="ECO:0000259" key="9">
    <source>
        <dbReference type="PROSITE" id="PS51779"/>
    </source>
</evidence>
<dbReference type="InterPro" id="IPR013685">
    <property type="entry name" value="POTRA_FtsQ_type"/>
</dbReference>
<keyword evidence="5 8" id="KW-1133">Transmembrane helix</keyword>
<evidence type="ECO:0000313" key="11">
    <source>
        <dbReference type="Proteomes" id="UP000183508"/>
    </source>
</evidence>
<name>A0A1I7HAD4_9BACL</name>
<evidence type="ECO:0000256" key="2">
    <source>
        <dbReference type="ARBA" id="ARBA00022475"/>
    </source>
</evidence>
<evidence type="ECO:0000256" key="4">
    <source>
        <dbReference type="ARBA" id="ARBA00022692"/>
    </source>
</evidence>
<dbReference type="PANTHER" id="PTHR37820:SF1">
    <property type="entry name" value="CELL DIVISION PROTEIN FTSQ"/>
    <property type="match status" value="1"/>
</dbReference>
<reference evidence="11" key="1">
    <citation type="submission" date="2016-10" db="EMBL/GenBank/DDBJ databases">
        <authorList>
            <person name="Varghese N."/>
        </authorList>
    </citation>
    <scope>NUCLEOTIDE SEQUENCE [LARGE SCALE GENOMIC DNA]</scope>
    <source>
        <strain evidence="11">DSM 17980</strain>
    </source>
</reference>
<evidence type="ECO:0000256" key="7">
    <source>
        <dbReference type="ARBA" id="ARBA00023306"/>
    </source>
</evidence>
<dbReference type="PROSITE" id="PS51779">
    <property type="entry name" value="POTRA"/>
    <property type="match status" value="1"/>
</dbReference>
<dbReference type="GO" id="GO:0051301">
    <property type="term" value="P:cell division"/>
    <property type="evidence" value="ECO:0007669"/>
    <property type="project" value="UniProtKB-KW"/>
</dbReference>
<evidence type="ECO:0000256" key="6">
    <source>
        <dbReference type="ARBA" id="ARBA00023136"/>
    </source>
</evidence>
<dbReference type="eggNOG" id="COG1589">
    <property type="taxonomic scope" value="Bacteria"/>
</dbReference>